<dbReference type="EMBL" id="JBHLTP010000023">
    <property type="protein sequence ID" value="MFC0525912.1"/>
    <property type="molecule type" value="Genomic_DNA"/>
</dbReference>
<proteinExistence type="predicted"/>
<gene>
    <name evidence="1" type="ORF">ACFFGV_20250</name>
</gene>
<evidence type="ECO:0008006" key="3">
    <source>
        <dbReference type="Google" id="ProtNLM"/>
    </source>
</evidence>
<comment type="caution">
    <text evidence="1">The sequence shown here is derived from an EMBL/GenBank/DDBJ whole genome shotgun (WGS) entry which is preliminary data.</text>
</comment>
<accession>A0ABV6LU19</accession>
<keyword evidence="2" id="KW-1185">Reference proteome</keyword>
<evidence type="ECO:0000313" key="2">
    <source>
        <dbReference type="Proteomes" id="UP001589836"/>
    </source>
</evidence>
<sequence>MHNRIDLGKFIEDQSNERYKSFIVLANILTFTEDIKEKIIDSVEGNHLDLIQIFKSNRELSKNIDVFDVDNLKSLLNQSDNNSEIIFVTGLDMIWNIWTDFEKNRFVKMIEKDTISSPFSNKLYCFFMIKDQYISQIELLNTYGKSRVVPIDKFIIRGTI</sequence>
<evidence type="ECO:0000313" key="1">
    <source>
        <dbReference type="EMBL" id="MFC0525912.1"/>
    </source>
</evidence>
<organism evidence="1 2">
    <name type="scientific">Pontibacillus salicampi</name>
    <dbReference type="NCBI Taxonomy" id="1449801"/>
    <lineage>
        <taxon>Bacteria</taxon>
        <taxon>Bacillati</taxon>
        <taxon>Bacillota</taxon>
        <taxon>Bacilli</taxon>
        <taxon>Bacillales</taxon>
        <taxon>Bacillaceae</taxon>
        <taxon>Pontibacillus</taxon>
    </lineage>
</organism>
<name>A0ABV6LU19_9BACI</name>
<dbReference type="RefSeq" id="WP_377351728.1">
    <property type="nucleotide sequence ID" value="NZ_JBHLTP010000023.1"/>
</dbReference>
<protein>
    <recommendedName>
        <fullName evidence="3">BREX-3 system P-loop-containing protein BrxF</fullName>
    </recommendedName>
</protein>
<dbReference type="Proteomes" id="UP001589836">
    <property type="component" value="Unassembled WGS sequence"/>
</dbReference>
<reference evidence="1 2" key="1">
    <citation type="submission" date="2024-09" db="EMBL/GenBank/DDBJ databases">
        <authorList>
            <person name="Sun Q."/>
            <person name="Mori K."/>
        </authorList>
    </citation>
    <scope>NUCLEOTIDE SEQUENCE [LARGE SCALE GENOMIC DNA]</scope>
    <source>
        <strain evidence="1 2">NCAIM B.02529</strain>
    </source>
</reference>